<evidence type="ECO:0000313" key="7">
    <source>
        <dbReference type="Proteomes" id="UP000667650"/>
    </source>
</evidence>
<accession>A0A964WYP9</accession>
<dbReference type="RefSeq" id="WP_166524537.1">
    <property type="nucleotide sequence ID" value="NZ_JAAABI010000006.1"/>
</dbReference>
<dbReference type="Gene3D" id="1.10.10.60">
    <property type="entry name" value="Homeodomain-like"/>
    <property type="match status" value="1"/>
</dbReference>
<protein>
    <submittedName>
        <fullName evidence="6">Helix-turn-helix domain-containing protein</fullName>
    </submittedName>
</protein>
<sequence length="276" mass="32024">MYVTIYFLSTIMLGGYPSENPIPLLSFQIDFFNTFLLSYVLYKFIRSRVAIIQKNPSGKGKYNTLFALICFAILMNLNYYLVKFLLISDSVLSNNREAIIKIANIQFILIIVFINALVYVALKFPELLTDVKVLRSHITSLKDGKYSYSSLTQERAKSILDKLDGVLKNQMVFKTPDLKIEEVSEMIGEDFKEVSQSINQYRGKNFKDYVNHLRLEEAARLLLANDKSDWRINEIMYEVGFNSKSPFYTLFKKKFGMTPKEYREKEKPQLPSGNKL</sequence>
<evidence type="ECO:0000313" key="6">
    <source>
        <dbReference type="EMBL" id="NAY93127.1"/>
    </source>
</evidence>
<feature type="domain" description="HTH araC/xylS-type" evidence="5">
    <location>
        <begin position="161"/>
        <end position="265"/>
    </location>
</feature>
<dbReference type="PANTHER" id="PTHR43280:SF2">
    <property type="entry name" value="HTH-TYPE TRANSCRIPTIONAL REGULATOR EXSA"/>
    <property type="match status" value="1"/>
</dbReference>
<organism evidence="6 7">
    <name type="scientific">Flagellimonas ochracea</name>
    <dbReference type="NCBI Taxonomy" id="2696472"/>
    <lineage>
        <taxon>Bacteria</taxon>
        <taxon>Pseudomonadati</taxon>
        <taxon>Bacteroidota</taxon>
        <taxon>Flavobacteriia</taxon>
        <taxon>Flavobacteriales</taxon>
        <taxon>Flavobacteriaceae</taxon>
        <taxon>Flagellimonas</taxon>
    </lineage>
</organism>
<feature type="transmembrane region" description="Helical" evidence="4">
    <location>
        <begin position="22"/>
        <end position="42"/>
    </location>
</feature>
<dbReference type="PROSITE" id="PS01124">
    <property type="entry name" value="HTH_ARAC_FAMILY_2"/>
    <property type="match status" value="1"/>
</dbReference>
<dbReference type="GO" id="GO:0003700">
    <property type="term" value="F:DNA-binding transcription factor activity"/>
    <property type="evidence" value="ECO:0007669"/>
    <property type="project" value="InterPro"/>
</dbReference>
<keyword evidence="4" id="KW-1133">Transmembrane helix</keyword>
<evidence type="ECO:0000259" key="5">
    <source>
        <dbReference type="PROSITE" id="PS01124"/>
    </source>
</evidence>
<evidence type="ECO:0000256" key="2">
    <source>
        <dbReference type="ARBA" id="ARBA00023125"/>
    </source>
</evidence>
<proteinExistence type="predicted"/>
<dbReference type="InterPro" id="IPR009057">
    <property type="entry name" value="Homeodomain-like_sf"/>
</dbReference>
<evidence type="ECO:0000256" key="4">
    <source>
        <dbReference type="SAM" id="Phobius"/>
    </source>
</evidence>
<dbReference type="InterPro" id="IPR018060">
    <property type="entry name" value="HTH_AraC"/>
</dbReference>
<dbReference type="InterPro" id="IPR020449">
    <property type="entry name" value="Tscrpt_reg_AraC-type_HTH"/>
</dbReference>
<keyword evidence="4" id="KW-0812">Transmembrane</keyword>
<feature type="transmembrane region" description="Helical" evidence="4">
    <location>
        <begin position="62"/>
        <end position="82"/>
    </location>
</feature>
<dbReference type="SUPFAM" id="SSF46689">
    <property type="entry name" value="Homeodomain-like"/>
    <property type="match status" value="1"/>
</dbReference>
<dbReference type="AlphaFoldDB" id="A0A964WYP9"/>
<reference evidence="6" key="1">
    <citation type="submission" date="2020-01" db="EMBL/GenBank/DDBJ databases">
        <title>Muricauda ochracea sp. nov., isolated from a tidal flat of Garorim bay in Korea.</title>
        <authorList>
            <person name="Kim D."/>
            <person name="Yoo Y."/>
            <person name="Kim J.-J."/>
        </authorList>
    </citation>
    <scope>NUCLEOTIDE SEQUENCE</scope>
    <source>
        <strain evidence="6">JGD-17</strain>
    </source>
</reference>
<evidence type="ECO:0000256" key="1">
    <source>
        <dbReference type="ARBA" id="ARBA00023015"/>
    </source>
</evidence>
<dbReference type="Proteomes" id="UP000667650">
    <property type="component" value="Unassembled WGS sequence"/>
</dbReference>
<dbReference type="SMART" id="SM00342">
    <property type="entry name" value="HTH_ARAC"/>
    <property type="match status" value="1"/>
</dbReference>
<comment type="caution">
    <text evidence="6">The sequence shown here is derived from an EMBL/GenBank/DDBJ whole genome shotgun (WGS) entry which is preliminary data.</text>
</comment>
<gene>
    <name evidence="6" type="ORF">GTQ34_14520</name>
</gene>
<keyword evidence="4" id="KW-0472">Membrane</keyword>
<keyword evidence="1" id="KW-0805">Transcription regulation</keyword>
<keyword evidence="7" id="KW-1185">Reference proteome</keyword>
<keyword evidence="2" id="KW-0238">DNA-binding</keyword>
<keyword evidence="3" id="KW-0804">Transcription</keyword>
<dbReference type="EMBL" id="JAAABI010000006">
    <property type="protein sequence ID" value="NAY93127.1"/>
    <property type="molecule type" value="Genomic_DNA"/>
</dbReference>
<dbReference type="PANTHER" id="PTHR43280">
    <property type="entry name" value="ARAC-FAMILY TRANSCRIPTIONAL REGULATOR"/>
    <property type="match status" value="1"/>
</dbReference>
<dbReference type="GO" id="GO:0043565">
    <property type="term" value="F:sequence-specific DNA binding"/>
    <property type="evidence" value="ECO:0007669"/>
    <property type="project" value="InterPro"/>
</dbReference>
<name>A0A964WYP9_9FLAO</name>
<evidence type="ECO:0000256" key="3">
    <source>
        <dbReference type="ARBA" id="ARBA00023163"/>
    </source>
</evidence>
<dbReference type="PRINTS" id="PR00032">
    <property type="entry name" value="HTHARAC"/>
</dbReference>
<dbReference type="Pfam" id="PF12833">
    <property type="entry name" value="HTH_18"/>
    <property type="match status" value="1"/>
</dbReference>
<feature type="transmembrane region" description="Helical" evidence="4">
    <location>
        <begin position="102"/>
        <end position="122"/>
    </location>
</feature>